<evidence type="ECO:0000313" key="2">
    <source>
        <dbReference type="Proteomes" id="UP000525923"/>
    </source>
</evidence>
<reference evidence="1 2" key="1">
    <citation type="submission" date="2020-08" db="EMBL/GenBank/DDBJ databases">
        <title>Genomic Encyclopedia of Type Strains, Phase IV (KMG-IV): sequencing the most valuable type-strain genomes for metagenomic binning, comparative biology and taxonomic classification.</title>
        <authorList>
            <person name="Goeker M."/>
        </authorList>
    </citation>
    <scope>NUCLEOTIDE SEQUENCE [LARGE SCALE GENOMIC DNA]</scope>
    <source>
        <strain evidence="1 2">DSM 15895</strain>
    </source>
</reference>
<protein>
    <submittedName>
        <fullName evidence="1">Uncharacterized protein</fullName>
    </submittedName>
</protein>
<gene>
    <name evidence="1" type="ORF">HNQ44_000862</name>
</gene>
<organism evidence="1 2">
    <name type="scientific">Planococcus koreensis</name>
    <dbReference type="NCBI Taxonomy" id="112331"/>
    <lineage>
        <taxon>Bacteria</taxon>
        <taxon>Bacillati</taxon>
        <taxon>Bacillota</taxon>
        <taxon>Bacilli</taxon>
        <taxon>Bacillales</taxon>
        <taxon>Caryophanaceae</taxon>
        <taxon>Planococcus</taxon>
    </lineage>
</organism>
<dbReference type="EMBL" id="JACHHE010000002">
    <property type="protein sequence ID" value="MBB5179438.1"/>
    <property type="molecule type" value="Genomic_DNA"/>
</dbReference>
<dbReference type="RefSeq" id="WP_135500208.1">
    <property type="nucleotide sequence ID" value="NZ_CP181055.1"/>
</dbReference>
<name>A0A7W8FRV8_9BACL</name>
<evidence type="ECO:0000313" key="1">
    <source>
        <dbReference type="EMBL" id="MBB5179438.1"/>
    </source>
</evidence>
<accession>A0A7W8FRV8</accession>
<dbReference type="Proteomes" id="UP000525923">
    <property type="component" value="Unassembled WGS sequence"/>
</dbReference>
<keyword evidence="2" id="KW-1185">Reference proteome</keyword>
<sequence length="161" mass="19079">MLQVKLMKPFYTKKEGHLVKFVFAYQYFSILKDDELFHFIPVEGKEIIVNLNTLQVENLSEVFVFQKGNRFIRLPLYQLLLVSDIHTHLQAILQEERAGLHGVNDQAREEAQEAIQFLEKENFDRMIDYALATHDEAMFFRLLEQQLLERQMLEKQENGGF</sequence>
<proteinExistence type="predicted"/>
<comment type="caution">
    <text evidence="1">The sequence shown here is derived from an EMBL/GenBank/DDBJ whole genome shotgun (WGS) entry which is preliminary data.</text>
</comment>
<dbReference type="AlphaFoldDB" id="A0A7W8FRV8"/>
<dbReference type="OrthoDB" id="2930704at2"/>